<sequence length="273" mass="29461">MLAAAATYLFAATLSPSLAQQTPQQPTTAISDDIVVEGMRDIDDPTSAVTHSTLGSGRTGGGARRSQEALTLASRFATCAIKEGADNEWLRGALDGTINSASQRFAQGRLVQTRSACAQDTEIARQSGAATIITGYDTSYYDRGAMFIRAITLFAPDLRLTKTQTADPAVQARFNAREVPLARFRLPVDRTYFEMAICLVRLQPELSVRLVKTDDASQIARLEALIVNGGLACVGNAKRVYFDPSQFRMYIADAVYRWAVAAKGVDSLIPADA</sequence>
<dbReference type="EMBL" id="JAFEMC010000002">
    <property type="protein sequence ID" value="MBM6576438.1"/>
    <property type="molecule type" value="Genomic_DNA"/>
</dbReference>
<dbReference type="RefSeq" id="WP_204198550.1">
    <property type="nucleotide sequence ID" value="NZ_JAFEMC010000002.1"/>
</dbReference>
<keyword evidence="3" id="KW-1185">Reference proteome</keyword>
<proteinExistence type="predicted"/>
<evidence type="ECO:0000256" key="1">
    <source>
        <dbReference type="SAM" id="SignalP"/>
    </source>
</evidence>
<keyword evidence="1" id="KW-0732">Signal</keyword>
<feature type="chain" id="PRO_5046345812" evidence="1">
    <location>
        <begin position="20"/>
        <end position="273"/>
    </location>
</feature>
<dbReference type="Proteomes" id="UP000763641">
    <property type="component" value="Unassembled WGS sequence"/>
</dbReference>
<organism evidence="2 3">
    <name type="scientific">Sphingomonas longa</name>
    <dbReference type="NCBI Taxonomy" id="2778730"/>
    <lineage>
        <taxon>Bacteria</taxon>
        <taxon>Pseudomonadati</taxon>
        <taxon>Pseudomonadota</taxon>
        <taxon>Alphaproteobacteria</taxon>
        <taxon>Sphingomonadales</taxon>
        <taxon>Sphingomonadaceae</taxon>
        <taxon>Sphingomonas</taxon>
    </lineage>
</organism>
<accession>A0ABS2D7C8</accession>
<feature type="signal peptide" evidence="1">
    <location>
        <begin position="1"/>
        <end position="19"/>
    </location>
</feature>
<evidence type="ECO:0000313" key="3">
    <source>
        <dbReference type="Proteomes" id="UP000763641"/>
    </source>
</evidence>
<name>A0ABS2D7C8_9SPHN</name>
<comment type="caution">
    <text evidence="2">The sequence shown here is derived from an EMBL/GenBank/DDBJ whole genome shotgun (WGS) entry which is preliminary data.</text>
</comment>
<protein>
    <submittedName>
        <fullName evidence="2">Uncharacterized protein</fullName>
    </submittedName>
</protein>
<reference evidence="2 3" key="1">
    <citation type="submission" date="2020-12" db="EMBL/GenBank/DDBJ databases">
        <title>Sphingomonas sp.</title>
        <authorList>
            <person name="Kim M.K."/>
        </authorList>
    </citation>
    <scope>NUCLEOTIDE SEQUENCE [LARGE SCALE GENOMIC DNA]</scope>
    <source>
        <strain evidence="2 3">BT552</strain>
    </source>
</reference>
<evidence type="ECO:0000313" key="2">
    <source>
        <dbReference type="EMBL" id="MBM6576438.1"/>
    </source>
</evidence>
<gene>
    <name evidence="2" type="ORF">ILT43_08630</name>
</gene>